<evidence type="ECO:0000313" key="3">
    <source>
        <dbReference type="Proteomes" id="UP000693946"/>
    </source>
</evidence>
<gene>
    <name evidence="2" type="ORF">JOB18_005809</name>
</gene>
<evidence type="ECO:0000256" key="1">
    <source>
        <dbReference type="SAM" id="MobiDB-lite"/>
    </source>
</evidence>
<name>A0AAV6QDM7_SOLSE</name>
<accession>A0AAV6QDM7</accession>
<dbReference type="AlphaFoldDB" id="A0AAV6QDM7"/>
<protein>
    <submittedName>
        <fullName evidence="2">Uncharacterized protein</fullName>
    </submittedName>
</protein>
<keyword evidence="3" id="KW-1185">Reference proteome</keyword>
<dbReference type="Proteomes" id="UP000693946">
    <property type="component" value="Linkage Group LG5"/>
</dbReference>
<sequence>MQATKRAYSSCNSTTESCVVLDDSAAAENSASSSPRSSFKEAPPLNQSIKFKITLVGVEPIKAQGARPKRWSGRAAANESSSWSDKEPHVNGRWSFELLNIHIHTELI</sequence>
<reference evidence="2 3" key="1">
    <citation type="journal article" date="2021" name="Sci. Rep.">
        <title>Chromosome anchoring in Senegalese sole (Solea senegalensis) reveals sex-associated markers and genome rearrangements in flatfish.</title>
        <authorList>
            <person name="Guerrero-Cozar I."/>
            <person name="Gomez-Garrido J."/>
            <person name="Berbel C."/>
            <person name="Martinez-Blanch J.F."/>
            <person name="Alioto T."/>
            <person name="Claros M.G."/>
            <person name="Gagnaire P.A."/>
            <person name="Manchado M."/>
        </authorList>
    </citation>
    <scope>NUCLEOTIDE SEQUENCE [LARGE SCALE GENOMIC DNA]</scope>
    <source>
        <strain evidence="2">Sse05_10M</strain>
    </source>
</reference>
<comment type="caution">
    <text evidence="2">The sequence shown here is derived from an EMBL/GenBank/DDBJ whole genome shotgun (WGS) entry which is preliminary data.</text>
</comment>
<proteinExistence type="predicted"/>
<evidence type="ECO:0000313" key="2">
    <source>
        <dbReference type="EMBL" id="KAG7489153.1"/>
    </source>
</evidence>
<feature type="region of interest" description="Disordered" evidence="1">
    <location>
        <begin position="64"/>
        <end position="89"/>
    </location>
</feature>
<organism evidence="2 3">
    <name type="scientific">Solea senegalensis</name>
    <name type="common">Senegalese sole</name>
    <dbReference type="NCBI Taxonomy" id="28829"/>
    <lineage>
        <taxon>Eukaryota</taxon>
        <taxon>Metazoa</taxon>
        <taxon>Chordata</taxon>
        <taxon>Craniata</taxon>
        <taxon>Vertebrata</taxon>
        <taxon>Euteleostomi</taxon>
        <taxon>Actinopterygii</taxon>
        <taxon>Neopterygii</taxon>
        <taxon>Teleostei</taxon>
        <taxon>Neoteleostei</taxon>
        <taxon>Acanthomorphata</taxon>
        <taxon>Carangaria</taxon>
        <taxon>Pleuronectiformes</taxon>
        <taxon>Pleuronectoidei</taxon>
        <taxon>Soleidae</taxon>
        <taxon>Solea</taxon>
    </lineage>
</organism>
<dbReference type="EMBL" id="JAGKHQ010000017">
    <property type="protein sequence ID" value="KAG7489153.1"/>
    <property type="molecule type" value="Genomic_DNA"/>
</dbReference>